<dbReference type="Proteomes" id="UP000269301">
    <property type="component" value="Unassembled WGS sequence"/>
</dbReference>
<evidence type="ECO:0000313" key="2">
    <source>
        <dbReference type="Proteomes" id="UP000269301"/>
    </source>
</evidence>
<dbReference type="SUPFAM" id="SSF56529">
    <property type="entry name" value="FAH"/>
    <property type="match status" value="1"/>
</dbReference>
<organism evidence="1 2">
    <name type="scientific">Oceanobacillus halophilus</name>
    <dbReference type="NCBI Taxonomy" id="930130"/>
    <lineage>
        <taxon>Bacteria</taxon>
        <taxon>Bacillati</taxon>
        <taxon>Bacillota</taxon>
        <taxon>Bacilli</taxon>
        <taxon>Bacillales</taxon>
        <taxon>Bacillaceae</taxon>
        <taxon>Oceanobacillus</taxon>
    </lineage>
</organism>
<dbReference type="OrthoDB" id="9792137at2"/>
<evidence type="ECO:0000313" key="1">
    <source>
        <dbReference type="EMBL" id="RKQ37288.1"/>
    </source>
</evidence>
<gene>
    <name evidence="1" type="ORF">D8M06_00330</name>
</gene>
<reference evidence="1 2" key="1">
    <citation type="journal article" date="2016" name="Int. J. Syst. Evol. Microbiol.">
        <title>Oceanobacillus halophilus sp. nov., a novel moderately halophilic bacterium from a hypersaline lake.</title>
        <authorList>
            <person name="Amoozegar M.A."/>
            <person name="Bagheri M."/>
            <person name="Makhdoumi A."/>
            <person name="Nikou M.M."/>
            <person name="Fazeli S.A.S."/>
            <person name="Schumann P."/>
            <person name="Sproer C."/>
            <person name="Sanchez-Porro C."/>
            <person name="Ventosa A."/>
        </authorList>
    </citation>
    <scope>NUCLEOTIDE SEQUENCE [LARGE SCALE GENOMIC DNA]</scope>
    <source>
        <strain evidence="1 2">DSM 23996</strain>
    </source>
</reference>
<dbReference type="EMBL" id="RBZP01000001">
    <property type="protein sequence ID" value="RKQ37288.1"/>
    <property type="molecule type" value="Genomic_DNA"/>
</dbReference>
<dbReference type="AlphaFoldDB" id="A0A495AB96"/>
<accession>A0A495AB96</accession>
<dbReference type="RefSeq" id="WP_121202371.1">
    <property type="nucleotide sequence ID" value="NZ_RBZP01000001.1"/>
</dbReference>
<protein>
    <submittedName>
        <fullName evidence="1">2-keto-4-pentenoate hydratase</fullName>
    </submittedName>
</protein>
<dbReference type="Gene3D" id="3.90.850.10">
    <property type="entry name" value="Fumarylacetoacetase-like, C-terminal domain"/>
    <property type="match status" value="1"/>
</dbReference>
<dbReference type="PANTHER" id="PTHR30143:SF0">
    <property type="entry name" value="2-KETO-4-PENTENOATE HYDRATASE"/>
    <property type="match status" value="1"/>
</dbReference>
<sequence length="259" mass="28536">MTTTVEKIATELFNAFQLKTPIEFIQSHYSLDEKTAYAVQDALIEKIRKNRNEEIVGYKISMTSAETQAIANTHEPAYGTLLQSNVLKSDETVSLSSLFTPLVEPELMFILTDDLSPEDTENEILRKSKLAAGIEIPDSRYINWFPNFSLADLLCDNTATGLVIVSESILPPSLEELANVNMELFHNGEKISEGNSSAVLSNPVSAVAWLVKKLASHNKQLKKGMVISSGTFISPLSVDAGIYEVIYSNIGKVKVSFTK</sequence>
<dbReference type="PANTHER" id="PTHR30143">
    <property type="entry name" value="ACID HYDRATASE"/>
    <property type="match status" value="1"/>
</dbReference>
<dbReference type="InterPro" id="IPR036663">
    <property type="entry name" value="Fumarylacetoacetase_C_sf"/>
</dbReference>
<proteinExistence type="predicted"/>
<dbReference type="InterPro" id="IPR050772">
    <property type="entry name" value="Hydratase-Decarb/MhpD_sf"/>
</dbReference>
<dbReference type="GO" id="GO:0005737">
    <property type="term" value="C:cytoplasm"/>
    <property type="evidence" value="ECO:0007669"/>
    <property type="project" value="TreeGrafter"/>
</dbReference>
<keyword evidence="2" id="KW-1185">Reference proteome</keyword>
<name>A0A495AB96_9BACI</name>
<comment type="caution">
    <text evidence="1">The sequence shown here is derived from an EMBL/GenBank/DDBJ whole genome shotgun (WGS) entry which is preliminary data.</text>
</comment>
<dbReference type="GO" id="GO:0008684">
    <property type="term" value="F:2-oxopent-4-enoate hydratase activity"/>
    <property type="evidence" value="ECO:0007669"/>
    <property type="project" value="TreeGrafter"/>
</dbReference>